<dbReference type="PROSITE" id="PS00028">
    <property type="entry name" value="ZINC_FINGER_C2H2_1"/>
    <property type="match status" value="10"/>
</dbReference>
<dbReference type="Proteomes" id="UP000008143">
    <property type="component" value="Chromosome 9"/>
</dbReference>
<feature type="domain" description="C2H2-type" evidence="14">
    <location>
        <begin position="740"/>
        <end position="767"/>
    </location>
</feature>
<comment type="subcellular location">
    <subcellularLocation>
        <location evidence="2">Nucleus</location>
    </subcellularLocation>
</comment>
<dbReference type="FunFam" id="3.30.160.60:FF:000931">
    <property type="entry name" value="zinc finger protein 697"/>
    <property type="match status" value="1"/>
</dbReference>
<organism evidence="15 16">
    <name type="scientific">Xenopus tropicalis</name>
    <name type="common">Western clawed frog</name>
    <name type="synonym">Silurana tropicalis</name>
    <dbReference type="NCBI Taxonomy" id="8364"/>
    <lineage>
        <taxon>Eukaryota</taxon>
        <taxon>Metazoa</taxon>
        <taxon>Chordata</taxon>
        <taxon>Craniata</taxon>
        <taxon>Vertebrata</taxon>
        <taxon>Euteleostomi</taxon>
        <taxon>Amphibia</taxon>
        <taxon>Batrachia</taxon>
        <taxon>Anura</taxon>
        <taxon>Pipoidea</taxon>
        <taxon>Pipidae</taxon>
        <taxon>Xenopodinae</taxon>
        <taxon>Xenopus</taxon>
        <taxon>Silurana</taxon>
    </lineage>
</organism>
<evidence type="ECO:0000256" key="12">
    <source>
        <dbReference type="PROSITE-ProRule" id="PRU00042"/>
    </source>
</evidence>
<feature type="domain" description="C2H2-type" evidence="14">
    <location>
        <begin position="603"/>
        <end position="630"/>
    </location>
</feature>
<dbReference type="GO" id="GO:0008270">
    <property type="term" value="F:zinc ion binding"/>
    <property type="evidence" value="ECO:0007669"/>
    <property type="project" value="UniProtKB-KW"/>
</dbReference>
<dbReference type="FunFam" id="3.30.160.60:FF:000358">
    <property type="entry name" value="zinc finger protein 24"/>
    <property type="match status" value="1"/>
</dbReference>
<dbReference type="FunFam" id="3.30.160.60:FF:000478">
    <property type="entry name" value="Zinc finger protein 133"/>
    <property type="match status" value="1"/>
</dbReference>
<dbReference type="GeneID" id="100487628"/>
<sequence>MGMTEEPNETVCWFKNKEQRKERILNLTLEIIYLLTGEGYVIPKKKSPTVGLGALHAPGSVIQKENDKKILELISNIIQLLTGEEWEYIKENKALYREGIKEEEEPQQLRPLDCVSEDIHNIEGNLVTLYCDNDPNKIVSAETDSCLDDHFPKTEISPVEQPPPTNGIKEEAASCEGGNQSDCSINPLTEQIQGTDTPTPIMGCSLNNHTAEDYTSNGIKETASCKGGHHSDVSSSFVVEQIQEADRLTPVTGYSLNNNPTSNYIPDAAMEESVSYEEKNISDCSINPLTEQIQGMDTPTSIMGCSLNNSISANDIIIATIKQEAISWERGHSSYCSINPLTEQIQGTDAPSPIMGCSLNSKFADNFISDDIKKEAASWEGGNQSDCTINPLTEQIQGMDTPIMGFSRNNSSEDNYISYNMKEEPVSWKGENHSSYGTNPLAEQTHETETVMGNILNNSLTMKCSDYGRNLSNKLLLKPPFRSRSLPGMHSCTVCHRIFHSESTLGRHQRKIHKIDKPFGCSECGKRFKLCSKLATHQRYHTGEKPFSCSDCGKCFTHRSDLNRHRKTHNGDKPFPCPDCGKRFAQRSDLKRHYRTHNGEKPFSCPECGKCFSQRSLLNKHLTTHGEDAFPLEFGKCFNHLSDFGQQKTDAAEKQFSCSECDKCFKHYSDLKKHQRVHTGEKPFSCAECGRSFTQRANLNKHNRIHTGEKPFSCSECGKSFIQRAQLIQHQRSHNGARPFSCSDCRRSFKYYADLKKHQRIHTVDMPFSCAECGKGFSLSTQLYRHQLNHSQPKPQLSIQLPSHATGDPFSSTA</sequence>
<evidence type="ECO:0000313" key="15">
    <source>
        <dbReference type="Proteomes" id="UP000008143"/>
    </source>
</evidence>
<proteinExistence type="inferred from homology"/>
<dbReference type="Xenbase" id="XB-GENE-29078827">
    <property type="gene designation" value="LOC100487628"/>
</dbReference>
<feature type="domain" description="C2H2-type" evidence="14">
    <location>
        <begin position="490"/>
        <end position="518"/>
    </location>
</feature>
<dbReference type="PROSITE" id="PS50157">
    <property type="entry name" value="ZINC_FINGER_C2H2_2"/>
    <property type="match status" value="10"/>
</dbReference>
<accession>A0A8J1ITD2</accession>
<feature type="domain" description="C2H2-type" evidence="14">
    <location>
        <begin position="575"/>
        <end position="602"/>
    </location>
</feature>
<gene>
    <name evidence="16 17" type="primary">LOC100487628</name>
</gene>
<dbReference type="InterPro" id="IPR036236">
    <property type="entry name" value="Znf_C2H2_sf"/>
</dbReference>
<evidence type="ECO:0000256" key="4">
    <source>
        <dbReference type="ARBA" id="ARBA00022723"/>
    </source>
</evidence>
<evidence type="ECO:0000256" key="7">
    <source>
        <dbReference type="ARBA" id="ARBA00022833"/>
    </source>
</evidence>
<dbReference type="PANTHER" id="PTHR24393:SF137">
    <property type="entry name" value="GASTRULA ZINC FINGER PROTEIN XLCGF26.1-LIKE"/>
    <property type="match status" value="1"/>
</dbReference>
<keyword evidence="10" id="KW-0804">Transcription</keyword>
<dbReference type="Pfam" id="PF00096">
    <property type="entry name" value="zf-C2H2"/>
    <property type="match status" value="9"/>
</dbReference>
<dbReference type="FunFam" id="3.30.160.60:FF:000966">
    <property type="entry name" value="ZFP90 zinc finger protein"/>
    <property type="match status" value="1"/>
</dbReference>
<feature type="domain" description="C2H2-type" evidence="14">
    <location>
        <begin position="656"/>
        <end position="683"/>
    </location>
</feature>
<keyword evidence="9" id="KW-0238">DNA-binding</keyword>
<dbReference type="AlphaFoldDB" id="A0A8J1ITD2"/>
<evidence type="ECO:0000256" key="6">
    <source>
        <dbReference type="ARBA" id="ARBA00022771"/>
    </source>
</evidence>
<dbReference type="RefSeq" id="XP_031748854.1">
    <property type="nucleotide sequence ID" value="XM_031892994.1"/>
</dbReference>
<evidence type="ECO:0000256" key="3">
    <source>
        <dbReference type="ARBA" id="ARBA00006991"/>
    </source>
</evidence>
<evidence type="ECO:0000256" key="9">
    <source>
        <dbReference type="ARBA" id="ARBA00023125"/>
    </source>
</evidence>
<protein>
    <submittedName>
        <fullName evidence="16">Oocyte zinc finger protein XlCOF7.1-like</fullName>
    </submittedName>
</protein>
<keyword evidence="4" id="KW-0479">Metal-binding</keyword>
<dbReference type="GO" id="GO:0003700">
    <property type="term" value="F:DNA-binding transcription factor activity"/>
    <property type="evidence" value="ECO:0000318"/>
    <property type="project" value="GO_Central"/>
</dbReference>
<dbReference type="FunFam" id="3.30.160.60:FF:000100">
    <property type="entry name" value="Zinc finger 45-like"/>
    <property type="match status" value="1"/>
</dbReference>
<evidence type="ECO:0000313" key="16">
    <source>
        <dbReference type="RefSeq" id="XP_031748854.1"/>
    </source>
</evidence>
<evidence type="ECO:0000313" key="17">
    <source>
        <dbReference type="Xenbase" id="XB-GENE-29078827"/>
    </source>
</evidence>
<dbReference type="FunFam" id="3.30.160.60:FF:001158">
    <property type="entry name" value="zinc finger protein 22"/>
    <property type="match status" value="1"/>
</dbReference>
<reference evidence="16" key="1">
    <citation type="submission" date="2025-08" db="UniProtKB">
        <authorList>
            <consortium name="RefSeq"/>
        </authorList>
    </citation>
    <scope>IDENTIFICATION</scope>
    <source>
        <strain evidence="16">Nigerian</strain>
        <tissue evidence="16">Liver and blood</tissue>
    </source>
</reference>
<dbReference type="SMART" id="SM00355">
    <property type="entry name" value="ZnF_C2H2"/>
    <property type="match status" value="10"/>
</dbReference>
<evidence type="ECO:0000259" key="14">
    <source>
        <dbReference type="PROSITE" id="PS50157"/>
    </source>
</evidence>
<keyword evidence="8" id="KW-0805">Transcription regulation</keyword>
<dbReference type="Gene3D" id="3.30.160.60">
    <property type="entry name" value="Classic Zinc Finger"/>
    <property type="match status" value="9"/>
</dbReference>
<dbReference type="PANTHER" id="PTHR24393">
    <property type="entry name" value="ZINC FINGER PROTEIN"/>
    <property type="match status" value="1"/>
</dbReference>
<dbReference type="FunFam" id="3.30.160.60:FF:002343">
    <property type="entry name" value="Zinc finger protein 33A"/>
    <property type="match status" value="2"/>
</dbReference>
<evidence type="ECO:0000256" key="10">
    <source>
        <dbReference type="ARBA" id="ARBA00023163"/>
    </source>
</evidence>
<feature type="domain" description="C2H2-type" evidence="14">
    <location>
        <begin position="712"/>
        <end position="739"/>
    </location>
</feature>
<dbReference type="AGR" id="Xenbase:XB-GENE-29078827"/>
<dbReference type="GO" id="GO:0006357">
    <property type="term" value="P:regulation of transcription by RNA polymerase II"/>
    <property type="evidence" value="ECO:0000318"/>
    <property type="project" value="GO_Central"/>
</dbReference>
<dbReference type="SUPFAM" id="SSF57667">
    <property type="entry name" value="beta-beta-alpha zinc fingers"/>
    <property type="match status" value="6"/>
</dbReference>
<evidence type="ECO:0000256" key="5">
    <source>
        <dbReference type="ARBA" id="ARBA00022737"/>
    </source>
</evidence>
<keyword evidence="6 12" id="KW-0863">Zinc-finger</keyword>
<evidence type="ECO:0000256" key="8">
    <source>
        <dbReference type="ARBA" id="ARBA00023015"/>
    </source>
</evidence>
<evidence type="ECO:0000256" key="2">
    <source>
        <dbReference type="ARBA" id="ARBA00004123"/>
    </source>
</evidence>
<dbReference type="GO" id="GO:0005634">
    <property type="term" value="C:nucleus"/>
    <property type="evidence" value="ECO:0007669"/>
    <property type="project" value="UniProtKB-SubCell"/>
</dbReference>
<name>A0A8J1ITD2_XENTR</name>
<dbReference type="FunFam" id="3.30.160.60:FF:000585">
    <property type="entry name" value="zinc finger protein 784"/>
    <property type="match status" value="1"/>
</dbReference>
<evidence type="ECO:0000256" key="1">
    <source>
        <dbReference type="ARBA" id="ARBA00003767"/>
    </source>
</evidence>
<feature type="region of interest" description="Disordered" evidence="13">
    <location>
        <begin position="154"/>
        <end position="176"/>
    </location>
</feature>
<feature type="domain" description="C2H2-type" evidence="14">
    <location>
        <begin position="684"/>
        <end position="711"/>
    </location>
</feature>
<keyword evidence="5" id="KW-0677">Repeat</keyword>
<keyword evidence="7" id="KW-0862">Zinc</keyword>
<feature type="domain" description="C2H2-type" evidence="14">
    <location>
        <begin position="519"/>
        <end position="546"/>
    </location>
</feature>
<keyword evidence="11" id="KW-0539">Nucleus</keyword>
<dbReference type="OrthoDB" id="2687452at2759"/>
<feature type="region of interest" description="Disordered" evidence="13">
    <location>
        <begin position="788"/>
        <end position="814"/>
    </location>
</feature>
<keyword evidence="15" id="KW-1185">Reference proteome</keyword>
<dbReference type="KEGG" id="xtr:100487628"/>
<evidence type="ECO:0000256" key="13">
    <source>
        <dbReference type="SAM" id="MobiDB-lite"/>
    </source>
</evidence>
<dbReference type="InterPro" id="IPR013087">
    <property type="entry name" value="Znf_C2H2_type"/>
</dbReference>
<comment type="function">
    <text evidence="1">May be involved in transcriptional regulation.</text>
</comment>
<feature type="domain" description="C2H2-type" evidence="14">
    <location>
        <begin position="547"/>
        <end position="574"/>
    </location>
</feature>
<evidence type="ECO:0000256" key="11">
    <source>
        <dbReference type="ARBA" id="ARBA00023242"/>
    </source>
</evidence>
<comment type="similarity">
    <text evidence="3">Belongs to the krueppel C2H2-type zinc-finger protein family.</text>
</comment>
<feature type="domain" description="C2H2-type" evidence="14">
    <location>
        <begin position="768"/>
        <end position="795"/>
    </location>
</feature>
<dbReference type="GO" id="GO:0000978">
    <property type="term" value="F:RNA polymerase II cis-regulatory region sequence-specific DNA binding"/>
    <property type="evidence" value="ECO:0000318"/>
    <property type="project" value="GO_Central"/>
</dbReference>